<comment type="caution">
    <text evidence="2">The sequence shown here is derived from an EMBL/GenBank/DDBJ whole genome shotgun (WGS) entry which is preliminary data.</text>
</comment>
<name>A0A502DY04_9BURK</name>
<feature type="compositionally biased region" description="Basic and acidic residues" evidence="1">
    <location>
        <begin position="59"/>
        <end position="69"/>
    </location>
</feature>
<organism evidence="2 3">
    <name type="scientific">Variovorax guangxiensis</name>
    <dbReference type="NCBI Taxonomy" id="1775474"/>
    <lineage>
        <taxon>Bacteria</taxon>
        <taxon>Pseudomonadati</taxon>
        <taxon>Pseudomonadota</taxon>
        <taxon>Betaproteobacteria</taxon>
        <taxon>Burkholderiales</taxon>
        <taxon>Comamonadaceae</taxon>
        <taxon>Variovorax</taxon>
    </lineage>
</organism>
<evidence type="ECO:0000313" key="3">
    <source>
        <dbReference type="Proteomes" id="UP000319212"/>
    </source>
</evidence>
<sequence>MIGRVLNLLRGEAKPALRPPGTAVAPPTFPPQAVRAVPSPAPAVGAAAAPAPASNVSPMDREWPRKITDPNDPQVAQQIQRREEVLAQSSYFKHWKAIKAEGISASQFIEFLQPFADLDGISVSYVYSDADGNERIYNHRKEGSFENPLSMAIKEKKISKDEALNLALNEEGRVWIESNFMELK</sequence>
<dbReference type="AlphaFoldDB" id="A0A502DY04"/>
<feature type="compositionally biased region" description="Low complexity" evidence="1">
    <location>
        <begin position="43"/>
        <end position="58"/>
    </location>
</feature>
<feature type="region of interest" description="Disordered" evidence="1">
    <location>
        <begin position="43"/>
        <end position="73"/>
    </location>
</feature>
<dbReference type="Proteomes" id="UP000319212">
    <property type="component" value="Unassembled WGS sequence"/>
</dbReference>
<reference evidence="2 3" key="1">
    <citation type="journal article" date="2019" name="Environ. Microbiol.">
        <title>Species interactions and distinct microbial communities in high Arctic permafrost affected cryosols are associated with the CH4 and CO2 gas fluxes.</title>
        <authorList>
            <person name="Altshuler I."/>
            <person name="Hamel J."/>
            <person name="Turney S."/>
            <person name="Magnuson E."/>
            <person name="Levesque R."/>
            <person name="Greer C."/>
            <person name="Whyte L.G."/>
        </authorList>
    </citation>
    <scope>NUCLEOTIDE SEQUENCE [LARGE SCALE GENOMIC DNA]</scope>
    <source>
        <strain evidence="2 3">S06.C</strain>
    </source>
</reference>
<evidence type="ECO:0000256" key="1">
    <source>
        <dbReference type="SAM" id="MobiDB-lite"/>
    </source>
</evidence>
<proteinExistence type="predicted"/>
<protein>
    <submittedName>
        <fullName evidence="2">Uncharacterized protein</fullName>
    </submittedName>
</protein>
<accession>A0A502DY04</accession>
<gene>
    <name evidence="2" type="ORF">EAH82_02880</name>
</gene>
<evidence type="ECO:0000313" key="2">
    <source>
        <dbReference type="EMBL" id="TPG30448.1"/>
    </source>
</evidence>
<dbReference type="EMBL" id="RCZI01000001">
    <property type="protein sequence ID" value="TPG30448.1"/>
    <property type="molecule type" value="Genomic_DNA"/>
</dbReference>